<evidence type="ECO:0000313" key="3">
    <source>
        <dbReference type="EMBL" id="AQP52693.1"/>
    </source>
</evidence>
<evidence type="ECO:0000259" key="2">
    <source>
        <dbReference type="Pfam" id="PF25928"/>
    </source>
</evidence>
<keyword evidence="4" id="KW-1185">Reference proteome</keyword>
<dbReference type="InterPro" id="IPR058279">
    <property type="entry name" value="DUF7973"/>
</dbReference>
<feature type="domain" description="DUF7973" evidence="2">
    <location>
        <begin position="176"/>
        <end position="325"/>
    </location>
</feature>
<reference evidence="3 4" key="1">
    <citation type="journal article" date="2008" name="Int. J. Syst. Evol. Microbiol.">
        <title>Tessaracoccus flavescens sp. nov., isolated from marine sediment.</title>
        <authorList>
            <person name="Lee D.W."/>
            <person name="Lee S.D."/>
        </authorList>
    </citation>
    <scope>NUCLEOTIDE SEQUENCE [LARGE SCALE GENOMIC DNA]</scope>
    <source>
        <strain evidence="3 4">SST-39T</strain>
    </source>
</reference>
<feature type="transmembrane region" description="Helical" evidence="1">
    <location>
        <begin position="102"/>
        <end position="122"/>
    </location>
</feature>
<feature type="transmembrane region" description="Helical" evidence="1">
    <location>
        <begin position="246"/>
        <end position="267"/>
    </location>
</feature>
<proteinExistence type="predicted"/>
<protein>
    <recommendedName>
        <fullName evidence="2">DUF7973 domain-containing protein</fullName>
    </recommendedName>
</protein>
<evidence type="ECO:0000313" key="4">
    <source>
        <dbReference type="Proteomes" id="UP000188235"/>
    </source>
</evidence>
<feature type="transmembrane region" description="Helical" evidence="1">
    <location>
        <begin position="134"/>
        <end position="155"/>
    </location>
</feature>
<feature type="transmembrane region" description="Helical" evidence="1">
    <location>
        <begin position="188"/>
        <end position="210"/>
    </location>
</feature>
<dbReference type="STRING" id="399497.BW733_16535"/>
<feature type="transmembrane region" description="Helical" evidence="1">
    <location>
        <begin position="273"/>
        <end position="294"/>
    </location>
</feature>
<dbReference type="AlphaFoldDB" id="A0A1Q2D315"/>
<accession>A0A1Q2D315</accession>
<feature type="transmembrane region" description="Helical" evidence="1">
    <location>
        <begin position="57"/>
        <end position="81"/>
    </location>
</feature>
<dbReference type="Pfam" id="PF25928">
    <property type="entry name" value="DUF7973"/>
    <property type="match status" value="2"/>
</dbReference>
<organism evidence="3 4">
    <name type="scientific">Tessaracoccus flavescens</name>
    <dbReference type="NCBI Taxonomy" id="399497"/>
    <lineage>
        <taxon>Bacteria</taxon>
        <taxon>Bacillati</taxon>
        <taxon>Actinomycetota</taxon>
        <taxon>Actinomycetes</taxon>
        <taxon>Propionibacteriales</taxon>
        <taxon>Propionibacteriaceae</taxon>
        <taxon>Tessaracoccus</taxon>
    </lineage>
</organism>
<evidence type="ECO:0000256" key="1">
    <source>
        <dbReference type="SAM" id="Phobius"/>
    </source>
</evidence>
<dbReference type="EMBL" id="CP019607">
    <property type="protein sequence ID" value="AQP52693.1"/>
    <property type="molecule type" value="Genomic_DNA"/>
</dbReference>
<keyword evidence="1" id="KW-1133">Transmembrane helix</keyword>
<keyword evidence="1" id="KW-0812">Transmembrane</keyword>
<name>A0A1Q2D315_9ACTN</name>
<sequence>MFTASLGIFLFGLTAALAGGYVGAAIGANYAFALTGFAVLASWGIFIATDSTAAFDYLAFGPFMGPHIAFAGGVAAAAYAAKKKYLPSGMDVSSPLAGLGRPSVMMVGALFGAGGYLVQIGISQIPWFGTHTDSVALTVFISAVVARLMFGGSLLGRDKFNESPSFLGRIAGSESAVWLKYQAKPSQYLPMGVFFGILAGGASIALATFFPGAASQAQTFTFGISAVIVLFLILGHDMPVQHHITISAGLAAVVYMPILAGQGFAWGDWDSSTWLVAVGALLIAAVAGMLAAFLGEFQAKLFYIRGNTHIDPPAMAIWISNTIIVSSAALFS</sequence>
<dbReference type="RefSeq" id="WP_077353088.1">
    <property type="nucleotide sequence ID" value="NZ_CP019607.1"/>
</dbReference>
<dbReference type="OrthoDB" id="4484645at2"/>
<keyword evidence="1" id="KW-0472">Membrane</keyword>
<gene>
    <name evidence="3" type="ORF">BW733_16535</name>
</gene>
<feature type="transmembrane region" description="Helical" evidence="1">
    <location>
        <begin position="216"/>
        <end position="234"/>
    </location>
</feature>
<feature type="domain" description="DUF7973" evidence="2">
    <location>
        <begin position="13"/>
        <end position="158"/>
    </location>
</feature>
<dbReference type="KEGG" id="tfa:BW733_16535"/>
<dbReference type="Proteomes" id="UP000188235">
    <property type="component" value="Chromosome"/>
</dbReference>